<organism evidence="1">
    <name type="scientific">uncultured Caudovirales phage</name>
    <dbReference type="NCBI Taxonomy" id="2100421"/>
    <lineage>
        <taxon>Viruses</taxon>
        <taxon>Duplodnaviria</taxon>
        <taxon>Heunggongvirae</taxon>
        <taxon>Uroviricota</taxon>
        <taxon>Caudoviricetes</taxon>
        <taxon>Peduoviridae</taxon>
        <taxon>Maltschvirus</taxon>
        <taxon>Maltschvirus maltsch</taxon>
    </lineage>
</organism>
<gene>
    <name evidence="1" type="ORF">UFOVP772_3</name>
</gene>
<name>A0A6J5NMI6_9CAUD</name>
<sequence>MAHYAILDENNIVIEVITGRNEDEVVNGISDWENHYGSLRGKVCKRTSYNATIRKNYAGIGYFYDQTKDAFIAPKPYPSWILNETTCFWEAPIPYPNDNKRYAWNETTQEWIQSTL</sequence>
<protein>
    <submittedName>
        <fullName evidence="1">Uncharacterized protein</fullName>
    </submittedName>
</protein>
<proteinExistence type="predicted"/>
<evidence type="ECO:0000313" key="1">
    <source>
        <dbReference type="EMBL" id="CAB4160639.1"/>
    </source>
</evidence>
<reference evidence="1" key="1">
    <citation type="submission" date="2020-04" db="EMBL/GenBank/DDBJ databases">
        <authorList>
            <person name="Chiriac C."/>
            <person name="Salcher M."/>
            <person name="Ghai R."/>
            <person name="Kavagutti S V."/>
        </authorList>
    </citation>
    <scope>NUCLEOTIDE SEQUENCE</scope>
</reference>
<dbReference type="EMBL" id="LR796708">
    <property type="protein sequence ID" value="CAB4160639.1"/>
    <property type="molecule type" value="Genomic_DNA"/>
</dbReference>
<accession>A0A6J5NMI6</accession>